<dbReference type="AlphaFoldDB" id="A0A941BHF8"/>
<dbReference type="RefSeq" id="WP_210803532.1">
    <property type="nucleotide sequence ID" value="NZ_JAGQDE010000018.1"/>
</dbReference>
<dbReference type="Pfam" id="PF00717">
    <property type="entry name" value="Peptidase_S24"/>
    <property type="match status" value="1"/>
</dbReference>
<dbReference type="InterPro" id="IPR015927">
    <property type="entry name" value="Peptidase_S24_S26A/B/C"/>
</dbReference>
<dbReference type="InterPro" id="IPR050077">
    <property type="entry name" value="LexA_repressor"/>
</dbReference>
<dbReference type="Proteomes" id="UP000678374">
    <property type="component" value="Unassembled WGS sequence"/>
</dbReference>
<dbReference type="InterPro" id="IPR036286">
    <property type="entry name" value="LexA/Signal_pep-like_sf"/>
</dbReference>
<dbReference type="EMBL" id="JAGQDE010000018">
    <property type="protein sequence ID" value="MBQ0960866.1"/>
    <property type="molecule type" value="Genomic_DNA"/>
</dbReference>
<dbReference type="InterPro" id="IPR039418">
    <property type="entry name" value="LexA-like"/>
</dbReference>
<protein>
    <submittedName>
        <fullName evidence="2">S24 family peptidase</fullName>
    </submittedName>
</protein>
<evidence type="ECO:0000313" key="3">
    <source>
        <dbReference type="Proteomes" id="UP000678374"/>
    </source>
</evidence>
<comment type="caution">
    <text evidence="2">The sequence shown here is derived from an EMBL/GenBank/DDBJ whole genome shotgun (WGS) entry which is preliminary data.</text>
</comment>
<dbReference type="PANTHER" id="PTHR33516">
    <property type="entry name" value="LEXA REPRESSOR"/>
    <property type="match status" value="1"/>
</dbReference>
<sequence length="112" mass="12319">MNGAPTPAPTSACEGAESFALRVLGDSMAPEFTHGDIVVIEPDGRLGDGRFVLAWVNGEWTLRQLRGAPGAWRLEALDPRWPPQLLPDLAAVRGVVIQRARPGRRRETRHYP</sequence>
<evidence type="ECO:0000313" key="2">
    <source>
        <dbReference type="EMBL" id="MBQ0960866.1"/>
    </source>
</evidence>
<dbReference type="Gene3D" id="2.10.109.10">
    <property type="entry name" value="Umud Fragment, subunit A"/>
    <property type="match status" value="1"/>
</dbReference>
<accession>A0A941BHF8</accession>
<reference evidence="2" key="1">
    <citation type="submission" date="2021-04" db="EMBL/GenBank/DDBJ databases">
        <title>The genome sequence of Ideonella sp. 4Y11.</title>
        <authorList>
            <person name="Liu Y."/>
        </authorList>
    </citation>
    <scope>NUCLEOTIDE SEQUENCE</scope>
    <source>
        <strain evidence="2">4Y11</strain>
    </source>
</reference>
<proteinExistence type="predicted"/>
<organism evidence="2 3">
    <name type="scientific">Ideonella aquatica</name>
    <dbReference type="NCBI Taxonomy" id="2824119"/>
    <lineage>
        <taxon>Bacteria</taxon>
        <taxon>Pseudomonadati</taxon>
        <taxon>Pseudomonadota</taxon>
        <taxon>Betaproteobacteria</taxon>
        <taxon>Burkholderiales</taxon>
        <taxon>Sphaerotilaceae</taxon>
        <taxon>Ideonella</taxon>
    </lineage>
</organism>
<keyword evidence="3" id="KW-1185">Reference proteome</keyword>
<gene>
    <name evidence="2" type="ORF">KAK06_18065</name>
</gene>
<dbReference type="PANTHER" id="PTHR33516:SF2">
    <property type="entry name" value="LEXA REPRESSOR-RELATED"/>
    <property type="match status" value="1"/>
</dbReference>
<feature type="domain" description="Peptidase S24/S26A/S26B/S26C" evidence="1">
    <location>
        <begin position="14"/>
        <end position="96"/>
    </location>
</feature>
<dbReference type="CDD" id="cd06529">
    <property type="entry name" value="S24_LexA-like"/>
    <property type="match status" value="1"/>
</dbReference>
<dbReference type="SUPFAM" id="SSF51306">
    <property type="entry name" value="LexA/Signal peptidase"/>
    <property type="match status" value="1"/>
</dbReference>
<name>A0A941BHF8_9BURK</name>
<evidence type="ECO:0000259" key="1">
    <source>
        <dbReference type="Pfam" id="PF00717"/>
    </source>
</evidence>